<organism evidence="1 2">
    <name type="scientific">Methylobacterium soli</name>
    <dbReference type="NCBI Taxonomy" id="553447"/>
    <lineage>
        <taxon>Bacteria</taxon>
        <taxon>Pseudomonadati</taxon>
        <taxon>Pseudomonadota</taxon>
        <taxon>Alphaproteobacteria</taxon>
        <taxon>Hyphomicrobiales</taxon>
        <taxon>Methylobacteriaceae</taxon>
        <taxon>Methylobacterium</taxon>
    </lineage>
</organism>
<sequence length="207" mass="22084">MHVAVITPPAALVTASEAKLQAPVFAADDDQRVTALLSVAQSQLERSWIGRAFGAQTLELRLDGLDEREIMLPWPPLRRVLSIVSLSEAGEAQAVDPASYLVFGVGSRCGSVAPVGGRWPSVPRRAEAIRIRFEAGYAADDPALAAPRHAVILIATQLRSLGTQDLSLRSEEVAGIGATTWTVSDAAEKLIRSAVDDLLADYAVWSC</sequence>
<proteinExistence type="predicted"/>
<keyword evidence="2" id="KW-1185">Reference proteome</keyword>
<evidence type="ECO:0000313" key="2">
    <source>
        <dbReference type="Proteomes" id="UP000474159"/>
    </source>
</evidence>
<dbReference type="EMBL" id="VZZK01000001">
    <property type="protein sequence ID" value="KAB1081719.1"/>
    <property type="molecule type" value="Genomic_DNA"/>
</dbReference>
<dbReference type="Proteomes" id="UP000474159">
    <property type="component" value="Unassembled WGS sequence"/>
</dbReference>
<gene>
    <name evidence="1" type="ORF">F6X53_01055</name>
</gene>
<protein>
    <submittedName>
        <fullName evidence="1">Uncharacterized protein</fullName>
    </submittedName>
</protein>
<dbReference type="OrthoDB" id="8452228at2"/>
<reference evidence="1 2" key="1">
    <citation type="submission" date="2019-09" db="EMBL/GenBank/DDBJ databases">
        <title>YIM 48816 draft genome.</title>
        <authorList>
            <person name="Jiang L."/>
        </authorList>
    </citation>
    <scope>NUCLEOTIDE SEQUENCE [LARGE SCALE GENOMIC DNA]</scope>
    <source>
        <strain evidence="1 2">YIM 48816</strain>
    </source>
</reference>
<dbReference type="AlphaFoldDB" id="A0A6L3T4J6"/>
<evidence type="ECO:0000313" key="1">
    <source>
        <dbReference type="EMBL" id="KAB1081719.1"/>
    </source>
</evidence>
<name>A0A6L3T4J6_9HYPH</name>
<accession>A0A6L3T4J6</accession>
<comment type="caution">
    <text evidence="1">The sequence shown here is derived from an EMBL/GenBank/DDBJ whole genome shotgun (WGS) entry which is preliminary data.</text>
</comment>
<dbReference type="RefSeq" id="WP_150996304.1">
    <property type="nucleotide sequence ID" value="NZ_BPQY01000604.1"/>
</dbReference>